<evidence type="ECO:0000256" key="1">
    <source>
        <dbReference type="ARBA" id="ARBA00023015"/>
    </source>
</evidence>
<dbReference type="SMART" id="SM00342">
    <property type="entry name" value="HTH_ARAC"/>
    <property type="match status" value="1"/>
</dbReference>
<dbReference type="SUPFAM" id="SSF52317">
    <property type="entry name" value="Class I glutamine amidotransferase-like"/>
    <property type="match status" value="1"/>
</dbReference>
<dbReference type="PANTHER" id="PTHR43130">
    <property type="entry name" value="ARAC-FAMILY TRANSCRIPTIONAL REGULATOR"/>
    <property type="match status" value="1"/>
</dbReference>
<dbReference type="GO" id="GO:0003700">
    <property type="term" value="F:DNA-binding transcription factor activity"/>
    <property type="evidence" value="ECO:0007669"/>
    <property type="project" value="InterPro"/>
</dbReference>
<keyword evidence="2" id="KW-0804">Transcription</keyword>
<dbReference type="InterPro" id="IPR018060">
    <property type="entry name" value="HTH_AraC"/>
</dbReference>
<dbReference type="Proteomes" id="UP000291822">
    <property type="component" value="Unassembled WGS sequence"/>
</dbReference>
<dbReference type="SUPFAM" id="SSF46689">
    <property type="entry name" value="Homeodomain-like"/>
    <property type="match status" value="2"/>
</dbReference>
<dbReference type="Gene3D" id="3.40.50.880">
    <property type="match status" value="1"/>
</dbReference>
<dbReference type="RefSeq" id="WP_131412622.1">
    <property type="nucleotide sequence ID" value="NZ_SJTG01000005.1"/>
</dbReference>
<dbReference type="InterPro" id="IPR002818">
    <property type="entry name" value="DJ-1/PfpI"/>
</dbReference>
<dbReference type="PANTHER" id="PTHR43130:SF3">
    <property type="entry name" value="HTH-TYPE TRANSCRIPTIONAL REGULATOR RV1931C"/>
    <property type="match status" value="1"/>
</dbReference>
<evidence type="ECO:0000313" key="4">
    <source>
        <dbReference type="EMBL" id="TCI07322.1"/>
    </source>
</evidence>
<proteinExistence type="predicted"/>
<organism evidence="4 5">
    <name type="scientific">Dyella soli</name>
    <dbReference type="NCBI Taxonomy" id="522319"/>
    <lineage>
        <taxon>Bacteria</taxon>
        <taxon>Pseudomonadati</taxon>
        <taxon>Pseudomonadota</taxon>
        <taxon>Gammaproteobacteria</taxon>
        <taxon>Lysobacterales</taxon>
        <taxon>Rhodanobacteraceae</taxon>
        <taxon>Dyella</taxon>
    </lineage>
</organism>
<dbReference type="InterPro" id="IPR029062">
    <property type="entry name" value="Class_I_gatase-like"/>
</dbReference>
<dbReference type="GO" id="GO:0043565">
    <property type="term" value="F:sequence-specific DNA binding"/>
    <property type="evidence" value="ECO:0007669"/>
    <property type="project" value="InterPro"/>
</dbReference>
<feature type="domain" description="HTH araC/xylS-type" evidence="3">
    <location>
        <begin position="225"/>
        <end position="323"/>
    </location>
</feature>
<dbReference type="Gene3D" id="1.10.10.60">
    <property type="entry name" value="Homeodomain-like"/>
    <property type="match status" value="1"/>
</dbReference>
<reference evidence="4 5" key="1">
    <citation type="submission" date="2019-02" db="EMBL/GenBank/DDBJ databases">
        <title>Dyella amyloliquefaciens sp. nov., isolated from forest soil.</title>
        <authorList>
            <person name="Gao Z.-H."/>
            <person name="Qiu L.-H."/>
        </authorList>
    </citation>
    <scope>NUCLEOTIDE SEQUENCE [LARGE SCALE GENOMIC DNA]</scope>
    <source>
        <strain evidence="4 5">KACC 12747</strain>
    </source>
</reference>
<comment type="caution">
    <text evidence="4">The sequence shown here is derived from an EMBL/GenBank/DDBJ whole genome shotgun (WGS) entry which is preliminary data.</text>
</comment>
<dbReference type="AlphaFoldDB" id="A0A4R0YJC0"/>
<sequence>MALPTTPLRIVLLAHENMNLLDLTGPVQTLFTANREGKGRPSARYDIVVASEHGGLITTSSGLQVMSVSLSSLDGIAIDTLVAPGGCKGEEYVVSPGLVAWVSQRAPHVRRLCSVCTGAFLLAATGQLDGRRVATHWEWAVRLMERYPKVIVDADKIFVRDESIWTSAGVTAGIDLTLALVEQDYGHQLAIDTARQLVMFMKRSGGQSQFSAPLAAQTSESDRFVELHAWVAANLDQDLRVERLAEQAGMSTRTFARTYAAKAGTTPAKMVETLRLEAVRRLLEETDLTLKRIAVMTGHGDEQNLRRVFSRRMGVNPVDYRDRFSAHGETLRARA</sequence>
<keyword evidence="5" id="KW-1185">Reference proteome</keyword>
<keyword evidence="1" id="KW-0805">Transcription regulation</keyword>
<dbReference type="CDD" id="cd03137">
    <property type="entry name" value="GATase1_AraC_1"/>
    <property type="match status" value="1"/>
</dbReference>
<evidence type="ECO:0000313" key="5">
    <source>
        <dbReference type="Proteomes" id="UP000291822"/>
    </source>
</evidence>
<evidence type="ECO:0000259" key="3">
    <source>
        <dbReference type="PROSITE" id="PS01124"/>
    </source>
</evidence>
<gene>
    <name evidence="4" type="ORF">EZM97_32550</name>
</gene>
<name>A0A4R0YJC0_9GAMM</name>
<dbReference type="InterPro" id="IPR009057">
    <property type="entry name" value="Homeodomain-like_sf"/>
</dbReference>
<evidence type="ECO:0000256" key="2">
    <source>
        <dbReference type="ARBA" id="ARBA00023163"/>
    </source>
</evidence>
<accession>A0A4R0YJC0</accession>
<dbReference type="InterPro" id="IPR052158">
    <property type="entry name" value="INH-QAR"/>
</dbReference>
<dbReference type="PROSITE" id="PS01124">
    <property type="entry name" value="HTH_ARAC_FAMILY_2"/>
    <property type="match status" value="1"/>
</dbReference>
<dbReference type="EMBL" id="SJTG01000005">
    <property type="protein sequence ID" value="TCI07322.1"/>
    <property type="molecule type" value="Genomic_DNA"/>
</dbReference>
<dbReference type="Pfam" id="PF01965">
    <property type="entry name" value="DJ-1_PfpI"/>
    <property type="match status" value="1"/>
</dbReference>
<protein>
    <submittedName>
        <fullName evidence="4">GlxA family transcriptional regulator</fullName>
    </submittedName>
</protein>
<dbReference type="Pfam" id="PF12833">
    <property type="entry name" value="HTH_18"/>
    <property type="match status" value="1"/>
</dbReference>